<evidence type="ECO:0000313" key="2">
    <source>
        <dbReference type="Proteomes" id="UP001234297"/>
    </source>
</evidence>
<evidence type="ECO:0000313" key="1">
    <source>
        <dbReference type="EMBL" id="KAJ8616230.1"/>
    </source>
</evidence>
<keyword evidence="2" id="KW-1185">Reference proteome</keyword>
<protein>
    <submittedName>
        <fullName evidence="1">Uncharacterized protein</fullName>
    </submittedName>
</protein>
<gene>
    <name evidence="1" type="ORF">MRB53_035602</name>
</gene>
<accession>A0ACC2K566</accession>
<organism evidence="1 2">
    <name type="scientific">Persea americana</name>
    <name type="common">Avocado</name>
    <dbReference type="NCBI Taxonomy" id="3435"/>
    <lineage>
        <taxon>Eukaryota</taxon>
        <taxon>Viridiplantae</taxon>
        <taxon>Streptophyta</taxon>
        <taxon>Embryophyta</taxon>
        <taxon>Tracheophyta</taxon>
        <taxon>Spermatophyta</taxon>
        <taxon>Magnoliopsida</taxon>
        <taxon>Magnoliidae</taxon>
        <taxon>Laurales</taxon>
        <taxon>Lauraceae</taxon>
        <taxon>Persea</taxon>
    </lineage>
</organism>
<proteinExistence type="predicted"/>
<reference evidence="1 2" key="1">
    <citation type="journal article" date="2022" name="Hortic Res">
        <title>A haplotype resolved chromosomal level avocado genome allows analysis of novel avocado genes.</title>
        <authorList>
            <person name="Nath O."/>
            <person name="Fletcher S.J."/>
            <person name="Hayward A."/>
            <person name="Shaw L.M."/>
            <person name="Masouleh A.K."/>
            <person name="Furtado A."/>
            <person name="Henry R.J."/>
            <person name="Mitter N."/>
        </authorList>
    </citation>
    <scope>NUCLEOTIDE SEQUENCE [LARGE SCALE GENOMIC DNA]</scope>
    <source>
        <strain evidence="2">cv. Hass</strain>
    </source>
</reference>
<sequence>MLLRSSSTPVLGSLLSPSSDSPNNFGTNKPHHPCSENLNKISFLNGGHSNFHPFSCNPSPISHSPSGFRRARSDGNLEALAGDVDDFHNSHPPRSSRRPSSVLETIPSFSIHNSRYVEEEEEEEGEEEEESKFIEVNGLQRSITIGENITSIGGDFSFSNEKGLGLVGIEQSGEIAFGTGIEAPALFLARGLGIDVADSSSTLIGGGGGGGSDYRLADSGAGGGDGSDIENYYKKMVEENPCNGLFLRNYGQFLYQTKGDLERAEEYYGRAILAEPSDGEILSQYAKLIWEHHHDQERASSYFEQAIQAAPSDSKVLAAYASFLWETEDDEESTEEDKRGSQDLMGAVKADGAIASSA</sequence>
<dbReference type="EMBL" id="CM056820">
    <property type="protein sequence ID" value="KAJ8616230.1"/>
    <property type="molecule type" value="Genomic_DNA"/>
</dbReference>
<dbReference type="Proteomes" id="UP001234297">
    <property type="component" value="Chromosome 12"/>
</dbReference>
<name>A0ACC2K566_PERAE</name>
<comment type="caution">
    <text evidence="1">The sequence shown here is derived from an EMBL/GenBank/DDBJ whole genome shotgun (WGS) entry which is preliminary data.</text>
</comment>